<name>A0A9D4MDG4_DREPO</name>
<reference evidence="1" key="2">
    <citation type="submission" date="2020-11" db="EMBL/GenBank/DDBJ databases">
        <authorList>
            <person name="McCartney M.A."/>
            <person name="Auch B."/>
            <person name="Kono T."/>
            <person name="Mallez S."/>
            <person name="Becker A."/>
            <person name="Gohl D.M."/>
            <person name="Silverstein K.A.T."/>
            <person name="Koren S."/>
            <person name="Bechman K.B."/>
            <person name="Herman A."/>
            <person name="Abrahante J.E."/>
            <person name="Garbe J."/>
        </authorList>
    </citation>
    <scope>NUCLEOTIDE SEQUENCE</scope>
    <source>
        <strain evidence="1">Duluth1</strain>
        <tissue evidence="1">Whole animal</tissue>
    </source>
</reference>
<gene>
    <name evidence="1" type="ORF">DPMN_036358</name>
</gene>
<organism evidence="1 2">
    <name type="scientific">Dreissena polymorpha</name>
    <name type="common">Zebra mussel</name>
    <name type="synonym">Mytilus polymorpha</name>
    <dbReference type="NCBI Taxonomy" id="45954"/>
    <lineage>
        <taxon>Eukaryota</taxon>
        <taxon>Metazoa</taxon>
        <taxon>Spiralia</taxon>
        <taxon>Lophotrochozoa</taxon>
        <taxon>Mollusca</taxon>
        <taxon>Bivalvia</taxon>
        <taxon>Autobranchia</taxon>
        <taxon>Heteroconchia</taxon>
        <taxon>Euheterodonta</taxon>
        <taxon>Imparidentia</taxon>
        <taxon>Neoheterodontei</taxon>
        <taxon>Myida</taxon>
        <taxon>Dreissenoidea</taxon>
        <taxon>Dreissenidae</taxon>
        <taxon>Dreissena</taxon>
    </lineage>
</organism>
<dbReference type="EMBL" id="JAIWYP010000002">
    <property type="protein sequence ID" value="KAH3873131.1"/>
    <property type="molecule type" value="Genomic_DNA"/>
</dbReference>
<keyword evidence="2" id="KW-1185">Reference proteome</keyword>
<accession>A0A9D4MDG4</accession>
<proteinExistence type="predicted"/>
<sequence>MFAYPLKNKGFRGIVAIIGTPSRGALLARTSRPAKGKCFLSTADTYASAEMSVIAPQSGVRHKRPAAGFDS</sequence>
<dbReference type="Proteomes" id="UP000828390">
    <property type="component" value="Unassembled WGS sequence"/>
</dbReference>
<dbReference type="AlphaFoldDB" id="A0A9D4MDG4"/>
<evidence type="ECO:0000313" key="1">
    <source>
        <dbReference type="EMBL" id="KAH3873131.1"/>
    </source>
</evidence>
<protein>
    <submittedName>
        <fullName evidence="1">Uncharacterized protein</fullName>
    </submittedName>
</protein>
<reference evidence="1" key="1">
    <citation type="journal article" date="2019" name="bioRxiv">
        <title>The Genome of the Zebra Mussel, Dreissena polymorpha: A Resource for Invasive Species Research.</title>
        <authorList>
            <person name="McCartney M.A."/>
            <person name="Auch B."/>
            <person name="Kono T."/>
            <person name="Mallez S."/>
            <person name="Zhang Y."/>
            <person name="Obille A."/>
            <person name="Becker A."/>
            <person name="Abrahante J.E."/>
            <person name="Garbe J."/>
            <person name="Badalamenti J.P."/>
            <person name="Herman A."/>
            <person name="Mangelson H."/>
            <person name="Liachko I."/>
            <person name="Sullivan S."/>
            <person name="Sone E.D."/>
            <person name="Koren S."/>
            <person name="Silverstein K.A.T."/>
            <person name="Beckman K.B."/>
            <person name="Gohl D.M."/>
        </authorList>
    </citation>
    <scope>NUCLEOTIDE SEQUENCE</scope>
    <source>
        <strain evidence="1">Duluth1</strain>
        <tissue evidence="1">Whole animal</tissue>
    </source>
</reference>
<comment type="caution">
    <text evidence="1">The sequence shown here is derived from an EMBL/GenBank/DDBJ whole genome shotgun (WGS) entry which is preliminary data.</text>
</comment>
<evidence type="ECO:0000313" key="2">
    <source>
        <dbReference type="Proteomes" id="UP000828390"/>
    </source>
</evidence>